<evidence type="ECO:0000256" key="2">
    <source>
        <dbReference type="SAM" id="SignalP"/>
    </source>
</evidence>
<organism evidence="3 4">
    <name type="scientific">Phaeomoniella chlamydospora</name>
    <name type="common">Phaeoacremonium chlamydosporum</name>
    <dbReference type="NCBI Taxonomy" id="158046"/>
    <lineage>
        <taxon>Eukaryota</taxon>
        <taxon>Fungi</taxon>
        <taxon>Dikarya</taxon>
        <taxon>Ascomycota</taxon>
        <taxon>Pezizomycotina</taxon>
        <taxon>Eurotiomycetes</taxon>
        <taxon>Chaetothyriomycetidae</taxon>
        <taxon>Phaeomoniellales</taxon>
        <taxon>Phaeomoniellaceae</taxon>
        <taxon>Phaeomoniella</taxon>
    </lineage>
</organism>
<keyword evidence="2" id="KW-0732">Signal</keyword>
<dbReference type="EMBL" id="LCWF01000162">
    <property type="protein sequence ID" value="KKY16356.1"/>
    <property type="molecule type" value="Genomic_DNA"/>
</dbReference>
<evidence type="ECO:0000256" key="1">
    <source>
        <dbReference type="SAM" id="MobiDB-lite"/>
    </source>
</evidence>
<reference evidence="3 4" key="2">
    <citation type="submission" date="2015-05" db="EMBL/GenBank/DDBJ databases">
        <authorList>
            <person name="Morales-Cruz A."/>
            <person name="Amrine K.C."/>
            <person name="Cantu D."/>
        </authorList>
    </citation>
    <scope>NUCLEOTIDE SEQUENCE [LARGE SCALE GENOMIC DNA]</scope>
    <source>
        <strain evidence="3">UCRPC4</strain>
    </source>
</reference>
<dbReference type="Proteomes" id="UP000053317">
    <property type="component" value="Unassembled WGS sequence"/>
</dbReference>
<dbReference type="OrthoDB" id="3928002at2759"/>
<evidence type="ECO:0000313" key="4">
    <source>
        <dbReference type="Proteomes" id="UP000053317"/>
    </source>
</evidence>
<feature type="chain" id="PRO_5002543375" evidence="2">
    <location>
        <begin position="21"/>
        <end position="252"/>
    </location>
</feature>
<accession>A0A0G2E1Y2</accession>
<sequence length="252" mass="28712">MVLGLLTIAAIPTTIGIAEGISEQRKHNDKKHEDAQMAKFNIEAFVDDNEDGRISERRARLKRQLDGKSVVLRNDKAWLDEHTPSLRAHPAYLAECFYIAYPDDEREKTLGLVSRISDDPPMLNWLYVDKDTLEVKYGNRSQSRAHHVGNWDWTTSDGKSTNMEGQDVAEGDDGVGIVFESFEGFVAVEEEDGEWALYFDRNDDGLKSQDEKLKGKRKVNVLLERKLIEKENEENKPKQTSETLRTVNTGSR</sequence>
<feature type="signal peptide" evidence="2">
    <location>
        <begin position="1"/>
        <end position="20"/>
    </location>
</feature>
<protein>
    <submittedName>
        <fullName evidence="3">Uncharacterized protein</fullName>
    </submittedName>
</protein>
<proteinExistence type="predicted"/>
<dbReference type="PANTHER" id="PTHR38049">
    <property type="entry name" value="RICIN B LECTIN DOMAIN-CONTAINING PROTEIN"/>
    <property type="match status" value="1"/>
</dbReference>
<dbReference type="AlphaFoldDB" id="A0A0G2E1Y2"/>
<feature type="compositionally biased region" description="Basic and acidic residues" evidence="1">
    <location>
        <begin position="230"/>
        <end position="239"/>
    </location>
</feature>
<evidence type="ECO:0000313" key="3">
    <source>
        <dbReference type="EMBL" id="KKY16356.1"/>
    </source>
</evidence>
<feature type="region of interest" description="Disordered" evidence="1">
    <location>
        <begin position="230"/>
        <end position="252"/>
    </location>
</feature>
<dbReference type="PANTHER" id="PTHR38049:SF1">
    <property type="entry name" value="PROTEIN KINASE DOMAIN-CONTAINING PROTEIN"/>
    <property type="match status" value="1"/>
</dbReference>
<reference evidence="3 4" key="1">
    <citation type="submission" date="2015-05" db="EMBL/GenBank/DDBJ databases">
        <title>Distinctive expansion of gene families associated with plant cell wall degradation and secondary metabolism in the genomes of grapevine trunk pathogens.</title>
        <authorList>
            <person name="Lawrence D.P."/>
            <person name="Travadon R."/>
            <person name="Rolshausen P.E."/>
            <person name="Baumgartner K."/>
        </authorList>
    </citation>
    <scope>NUCLEOTIDE SEQUENCE [LARGE SCALE GENOMIC DNA]</scope>
    <source>
        <strain evidence="3">UCRPC4</strain>
    </source>
</reference>
<comment type="caution">
    <text evidence="3">The sequence shown here is derived from an EMBL/GenBank/DDBJ whole genome shotgun (WGS) entry which is preliminary data.</text>
</comment>
<name>A0A0G2E1Y2_PHACM</name>
<gene>
    <name evidence="3" type="ORF">UCRPC4_g05948</name>
</gene>
<keyword evidence="4" id="KW-1185">Reference proteome</keyword>
<feature type="compositionally biased region" description="Polar residues" evidence="1">
    <location>
        <begin position="240"/>
        <end position="252"/>
    </location>
</feature>